<dbReference type="Proteomes" id="UP001057580">
    <property type="component" value="Chromosome"/>
</dbReference>
<sequence length="109" mass="12132">MLESSLEVTVGAEVRLRFNVVNASGETVELTFRDSGRADFAVYTDDGEEVWRWSDGRMFMQALQYSDLQPGQAATFTESWPDPTPGDYTAEAELRAVDQDVGSRTPFSV</sequence>
<dbReference type="Gene3D" id="2.60.40.2360">
    <property type="entry name" value="Intracellular proteinase inhibitor BsuPI"/>
    <property type="match status" value="1"/>
</dbReference>
<dbReference type="KEGG" id="ssai:N0B31_03495"/>
<protein>
    <recommendedName>
        <fullName evidence="1">Intracellular proteinase inhibitor BsuPI domain-containing protein</fullName>
    </recommendedName>
</protein>
<dbReference type="AlphaFoldDB" id="A0A9E7UC39"/>
<dbReference type="RefSeq" id="WP_260594454.1">
    <property type="nucleotide sequence ID" value="NZ_CP104003.1"/>
</dbReference>
<keyword evidence="3" id="KW-1185">Reference proteome</keyword>
<evidence type="ECO:0000259" key="1">
    <source>
        <dbReference type="Pfam" id="PF12690"/>
    </source>
</evidence>
<gene>
    <name evidence="2" type="ORF">N0B31_03495</name>
</gene>
<evidence type="ECO:0000313" key="3">
    <source>
        <dbReference type="Proteomes" id="UP001057580"/>
    </source>
</evidence>
<organism evidence="2 3">
    <name type="scientific">Salinirubellus salinus</name>
    <dbReference type="NCBI Taxonomy" id="1364945"/>
    <lineage>
        <taxon>Archaea</taxon>
        <taxon>Methanobacteriati</taxon>
        <taxon>Methanobacteriota</taxon>
        <taxon>Stenosarchaea group</taxon>
        <taxon>Halobacteria</taxon>
        <taxon>Halobacteriales</taxon>
        <taxon>Natronomonadaceae</taxon>
        <taxon>Salinirubellus</taxon>
    </lineage>
</organism>
<dbReference type="InterPro" id="IPR020481">
    <property type="entry name" value="Intracell_prot_inh_BsuPI"/>
</dbReference>
<dbReference type="InterPro" id="IPR038144">
    <property type="entry name" value="IPI"/>
</dbReference>
<dbReference type="GeneID" id="74941455"/>
<evidence type="ECO:0000313" key="2">
    <source>
        <dbReference type="EMBL" id="UWM55354.1"/>
    </source>
</evidence>
<dbReference type="EMBL" id="CP104003">
    <property type="protein sequence ID" value="UWM55354.1"/>
    <property type="molecule type" value="Genomic_DNA"/>
</dbReference>
<accession>A0A9E7UC39</accession>
<reference evidence="2" key="1">
    <citation type="submission" date="2022-09" db="EMBL/GenBank/DDBJ databases">
        <title>Diverse halophilic archaea isolated from saline environments.</title>
        <authorList>
            <person name="Cui H.-L."/>
        </authorList>
    </citation>
    <scope>NUCLEOTIDE SEQUENCE</scope>
    <source>
        <strain evidence="2">ZS-35-S2</strain>
    </source>
</reference>
<name>A0A9E7UC39_9EURY</name>
<proteinExistence type="predicted"/>
<feature type="domain" description="Intracellular proteinase inhibitor BsuPI" evidence="1">
    <location>
        <begin position="10"/>
        <end position="97"/>
    </location>
</feature>
<dbReference type="Pfam" id="PF12690">
    <property type="entry name" value="BsuPI"/>
    <property type="match status" value="1"/>
</dbReference>